<dbReference type="EMBL" id="FNGH01000015">
    <property type="protein sequence ID" value="SDM60073.1"/>
    <property type="molecule type" value="Genomic_DNA"/>
</dbReference>
<dbReference type="OrthoDB" id="6168649at2"/>
<protein>
    <recommendedName>
        <fullName evidence="3">DUF945 domain-containing protein</fullName>
    </recommendedName>
</protein>
<accession>A0A1G9UJP1</accession>
<gene>
    <name evidence="1" type="ORF">SAMN05192555_11580</name>
</gene>
<proteinExistence type="predicted"/>
<reference evidence="2" key="1">
    <citation type="submission" date="2016-10" db="EMBL/GenBank/DDBJ databases">
        <authorList>
            <person name="Varghese N."/>
            <person name="Submissions S."/>
        </authorList>
    </citation>
    <scope>NUCLEOTIDE SEQUENCE [LARGE SCALE GENOMIC DNA]</scope>
    <source>
        <strain evidence="2">AAP</strain>
    </source>
</reference>
<sequence>MGRFLSLIVLAGLAYGGLYVYYGMAATQAIEQQLEARGLTALEVERVAYGPLAPLTTDTRLSTDVRYRGAEASLDIRVIGHPVFSDEVRLELDGLQALRLSIGTGN</sequence>
<evidence type="ECO:0008006" key="3">
    <source>
        <dbReference type="Google" id="ProtNLM"/>
    </source>
</evidence>
<keyword evidence="2" id="KW-1185">Reference proteome</keyword>
<organism evidence="1 2">
    <name type="scientific">Franzmannia pantelleriensis</name>
    <dbReference type="NCBI Taxonomy" id="48727"/>
    <lineage>
        <taxon>Bacteria</taxon>
        <taxon>Pseudomonadati</taxon>
        <taxon>Pseudomonadota</taxon>
        <taxon>Gammaproteobacteria</taxon>
        <taxon>Oceanospirillales</taxon>
        <taxon>Halomonadaceae</taxon>
        <taxon>Franzmannia</taxon>
    </lineage>
</organism>
<evidence type="ECO:0000313" key="1">
    <source>
        <dbReference type="EMBL" id="SDM60073.1"/>
    </source>
</evidence>
<dbReference type="Proteomes" id="UP000199107">
    <property type="component" value="Unassembled WGS sequence"/>
</dbReference>
<dbReference type="AlphaFoldDB" id="A0A1G9UJP1"/>
<dbReference type="STRING" id="48727.SAMN05192555_11580"/>
<name>A0A1G9UJP1_9GAMM</name>
<dbReference type="RefSeq" id="WP_089659916.1">
    <property type="nucleotide sequence ID" value="NZ_FNGH01000015.1"/>
</dbReference>
<evidence type="ECO:0000313" key="2">
    <source>
        <dbReference type="Proteomes" id="UP000199107"/>
    </source>
</evidence>